<feature type="compositionally biased region" description="Polar residues" evidence="12">
    <location>
        <begin position="296"/>
        <end position="307"/>
    </location>
</feature>
<organism evidence="14 15">
    <name type="scientific">Priestia megaterium (strain ATCC 14581 / DSM 32 / CCUG 1817 / JCM 2506 / NBRC 15308 / NCIMB 9376 / NCTC 10342 / NRRL B-14308 / VKM B-512 / Ford 19)</name>
    <name type="common">Bacillus megaterium</name>
    <dbReference type="NCBI Taxonomy" id="1348623"/>
    <lineage>
        <taxon>Bacteria</taxon>
        <taxon>Bacillati</taxon>
        <taxon>Bacillota</taxon>
        <taxon>Bacilli</taxon>
        <taxon>Bacillales</taxon>
        <taxon>Bacillaceae</taxon>
        <taxon>Priestia</taxon>
    </lineage>
</organism>
<evidence type="ECO:0000256" key="10">
    <source>
        <dbReference type="ARBA" id="ARBA00023288"/>
    </source>
</evidence>
<dbReference type="InterPro" id="IPR023058">
    <property type="entry name" value="PPIase_PpiC_CS"/>
</dbReference>
<feature type="chain" id="PRO_5039713156" description="Foldase protein PrsA" evidence="13">
    <location>
        <begin position="19"/>
        <end position="307"/>
    </location>
</feature>
<keyword evidence="6 11" id="KW-0697">Rotamase</keyword>
<dbReference type="InterPro" id="IPR046357">
    <property type="entry name" value="PPIase_dom_sf"/>
</dbReference>
<comment type="similarity">
    <text evidence="3 11">Belongs to the PrsA family.</text>
</comment>
<dbReference type="Gene3D" id="3.10.50.40">
    <property type="match status" value="1"/>
</dbReference>
<dbReference type="InterPro" id="IPR023059">
    <property type="entry name" value="Foldase_PrsA"/>
</dbReference>
<dbReference type="InterPro" id="IPR000297">
    <property type="entry name" value="PPIase_PpiC"/>
</dbReference>
<name>A0A0B6AK23_PRIM2</name>
<evidence type="ECO:0000256" key="1">
    <source>
        <dbReference type="ARBA" id="ARBA00000971"/>
    </source>
</evidence>
<dbReference type="GO" id="GO:0003755">
    <property type="term" value="F:peptidyl-prolyl cis-trans isomerase activity"/>
    <property type="evidence" value="ECO:0007669"/>
    <property type="project" value="UniProtKB-UniRule"/>
</dbReference>
<dbReference type="KEGG" id="bmeg:BG04_2870"/>
<dbReference type="HOGENOM" id="CLU_034646_6_1_9"/>
<keyword evidence="5 11" id="KW-0732">Signal</keyword>
<keyword evidence="9 11" id="KW-0413">Isomerase</keyword>
<comment type="function">
    <text evidence="11">Plays a major role in protein secretion by helping the post-translocational extracellular folding of several secreted proteins.</text>
</comment>
<evidence type="ECO:0000256" key="13">
    <source>
        <dbReference type="SAM" id="SignalP"/>
    </source>
</evidence>
<dbReference type="PROSITE" id="PS01096">
    <property type="entry name" value="PPIC_PPIASE_1"/>
    <property type="match status" value="1"/>
</dbReference>
<dbReference type="PANTHER" id="PTHR47245">
    <property type="entry name" value="PEPTIDYLPROLYL ISOMERASE"/>
    <property type="match status" value="1"/>
</dbReference>
<dbReference type="EMBL" id="CP009920">
    <property type="protein sequence ID" value="AJI20164.1"/>
    <property type="molecule type" value="Genomic_DNA"/>
</dbReference>
<gene>
    <name evidence="14" type="primary">prsA1</name>
    <name evidence="11" type="synonym">prsA</name>
    <name evidence="14" type="ORF">BG04_2870</name>
</gene>
<reference evidence="14 15" key="1">
    <citation type="journal article" date="2015" name="Genome Announc.">
        <title>Complete genome sequences for 35 biothreat assay-relevant bacillus species.</title>
        <authorList>
            <person name="Johnson S.L."/>
            <person name="Daligault H.E."/>
            <person name="Davenport K.W."/>
            <person name="Jaissle J."/>
            <person name="Frey K.G."/>
            <person name="Ladner J.T."/>
            <person name="Broomall S.M."/>
            <person name="Bishop-Lilly K.A."/>
            <person name="Bruce D.C."/>
            <person name="Gibbons H.S."/>
            <person name="Coyne S.R."/>
            <person name="Lo C.C."/>
            <person name="Meincke L."/>
            <person name="Munk A.C."/>
            <person name="Koroleva G.I."/>
            <person name="Rosenzweig C.N."/>
            <person name="Palacios G.F."/>
            <person name="Redden C.L."/>
            <person name="Minogue T.D."/>
            <person name="Chain P.S."/>
        </authorList>
    </citation>
    <scope>NUCLEOTIDE SEQUENCE [LARGE SCALE GENOMIC DNA]</scope>
    <source>
        <strain evidence="15">ATCC 14581 / DSM 32 / JCM 2506 / NBRC 15308 / NCIMB 9376 / NCTC 10342 / NRRL B-14308 / VKM B-512</strain>
    </source>
</reference>
<dbReference type="Proteomes" id="UP000031829">
    <property type="component" value="Chromosome"/>
</dbReference>
<evidence type="ECO:0000256" key="3">
    <source>
        <dbReference type="ARBA" id="ARBA00006071"/>
    </source>
</evidence>
<dbReference type="InterPro" id="IPR050245">
    <property type="entry name" value="PrsA_foldase"/>
</dbReference>
<dbReference type="InterPro" id="IPR027304">
    <property type="entry name" value="Trigger_fact/SurA_dom_sf"/>
</dbReference>
<evidence type="ECO:0000256" key="2">
    <source>
        <dbReference type="ARBA" id="ARBA00004193"/>
    </source>
</evidence>
<proteinExistence type="inferred from homology"/>
<dbReference type="Pfam" id="PF00639">
    <property type="entry name" value="Rotamase"/>
    <property type="match status" value="1"/>
</dbReference>
<evidence type="ECO:0000256" key="4">
    <source>
        <dbReference type="ARBA" id="ARBA00022475"/>
    </source>
</evidence>
<evidence type="ECO:0000256" key="8">
    <source>
        <dbReference type="ARBA" id="ARBA00023139"/>
    </source>
</evidence>
<dbReference type="GO" id="GO:0006457">
    <property type="term" value="P:protein folding"/>
    <property type="evidence" value="ECO:0007669"/>
    <property type="project" value="UniProtKB-UniRule"/>
</dbReference>
<evidence type="ECO:0000256" key="6">
    <source>
        <dbReference type="ARBA" id="ARBA00023110"/>
    </source>
</evidence>
<keyword evidence="10 11" id="KW-0449">Lipoprotein</keyword>
<evidence type="ECO:0000256" key="9">
    <source>
        <dbReference type="ARBA" id="ARBA00023235"/>
    </source>
</evidence>
<keyword evidence="8 11" id="KW-0564">Palmitate</keyword>
<sequence>MKKSLVALTTAASLVALSACSGGNDASNANDSSKVIVETKAGNITQGDLYKQMKDTIGQDQFNTLVRSVTEEKVLSKKYKVTDKELDQQLNILREQYGDQVDSVIKQKGEKEVKDMLKVDILREKAATAGIKVSDKELKKAYDEYKAQKPQIRASHILVKDEKTANEVEAKIKKGEDFASLAKEYSTDQQSAANGGDLGYFGEGQMVKEFEEAAYKLKKGEVSKPIKTEYGYHIIKLVDKKKVESFEKKKPELEQQIKRSKVDQAEANKKIQKELDKAKVKPKDKDVKPIFEEGATDSQSGVETPQQ</sequence>
<dbReference type="SUPFAM" id="SSF54534">
    <property type="entry name" value="FKBP-like"/>
    <property type="match status" value="1"/>
</dbReference>
<dbReference type="PANTHER" id="PTHR47245:SF1">
    <property type="entry name" value="FOLDASE PROTEIN PRSA"/>
    <property type="match status" value="1"/>
</dbReference>
<comment type="subcellular location">
    <subcellularLocation>
        <location evidence="2 11">Cell membrane</location>
        <topology evidence="2 11">Lipid-anchor</topology>
    </subcellularLocation>
</comment>
<keyword evidence="7 11" id="KW-0472">Membrane</keyword>
<accession>A0A0B6AK23</accession>
<feature type="compositionally biased region" description="Basic and acidic residues" evidence="12">
    <location>
        <begin position="248"/>
        <end position="291"/>
    </location>
</feature>
<evidence type="ECO:0000313" key="15">
    <source>
        <dbReference type="Proteomes" id="UP000031829"/>
    </source>
</evidence>
<dbReference type="RefSeq" id="WP_016762972.1">
    <property type="nucleotide sequence ID" value="NZ_BCVB01000014.1"/>
</dbReference>
<protein>
    <recommendedName>
        <fullName evidence="11">Foldase protein PrsA</fullName>
        <ecNumber evidence="11">5.2.1.8</ecNumber>
    </recommendedName>
</protein>
<dbReference type="HAMAP" id="MF_01145">
    <property type="entry name" value="Foldase_PrsA"/>
    <property type="match status" value="1"/>
</dbReference>
<evidence type="ECO:0000256" key="11">
    <source>
        <dbReference type="HAMAP-Rule" id="MF_01145"/>
    </source>
</evidence>
<feature type="region of interest" description="Disordered" evidence="12">
    <location>
        <begin position="248"/>
        <end position="307"/>
    </location>
</feature>
<evidence type="ECO:0000256" key="7">
    <source>
        <dbReference type="ARBA" id="ARBA00023136"/>
    </source>
</evidence>
<dbReference type="SUPFAM" id="SSF109998">
    <property type="entry name" value="Triger factor/SurA peptide-binding domain-like"/>
    <property type="match status" value="1"/>
</dbReference>
<dbReference type="PROSITE" id="PS51257">
    <property type="entry name" value="PROKAR_LIPOPROTEIN"/>
    <property type="match status" value="1"/>
</dbReference>
<dbReference type="EC" id="5.2.1.8" evidence="11"/>
<dbReference type="AlphaFoldDB" id="A0A0B6AK23"/>
<evidence type="ECO:0000313" key="14">
    <source>
        <dbReference type="EMBL" id="AJI20164.1"/>
    </source>
</evidence>
<dbReference type="GeneID" id="93640935"/>
<evidence type="ECO:0000256" key="5">
    <source>
        <dbReference type="ARBA" id="ARBA00022729"/>
    </source>
</evidence>
<evidence type="ECO:0000256" key="12">
    <source>
        <dbReference type="SAM" id="MobiDB-lite"/>
    </source>
</evidence>
<comment type="catalytic activity">
    <reaction evidence="1 11">
        <text>[protein]-peptidylproline (omega=180) = [protein]-peptidylproline (omega=0)</text>
        <dbReference type="Rhea" id="RHEA:16237"/>
        <dbReference type="Rhea" id="RHEA-COMP:10747"/>
        <dbReference type="Rhea" id="RHEA-COMP:10748"/>
        <dbReference type="ChEBI" id="CHEBI:83833"/>
        <dbReference type="ChEBI" id="CHEBI:83834"/>
        <dbReference type="EC" id="5.2.1.8"/>
    </reaction>
</comment>
<dbReference type="GO" id="GO:0005886">
    <property type="term" value="C:plasma membrane"/>
    <property type="evidence" value="ECO:0007669"/>
    <property type="project" value="UniProtKB-SubCell"/>
</dbReference>
<keyword evidence="4 11" id="KW-1003">Cell membrane</keyword>
<dbReference type="PROSITE" id="PS50198">
    <property type="entry name" value="PPIC_PPIASE_2"/>
    <property type="match status" value="1"/>
</dbReference>
<feature type="signal peptide" evidence="13">
    <location>
        <begin position="1"/>
        <end position="18"/>
    </location>
</feature>